<dbReference type="Pfam" id="PF06228">
    <property type="entry name" value="ChuX_HutX"/>
    <property type="match status" value="1"/>
</dbReference>
<accession>A0A6L6YGD8</accession>
<keyword evidence="2" id="KW-1185">Reference proteome</keyword>
<gene>
    <name evidence="1" type="primary">hutX</name>
    <name evidence="1" type="ORF">E5987_05945</name>
</gene>
<evidence type="ECO:0000313" key="2">
    <source>
        <dbReference type="Proteomes" id="UP000472580"/>
    </source>
</evidence>
<proteinExistence type="predicted"/>
<evidence type="ECO:0000313" key="1">
    <source>
        <dbReference type="EMBL" id="MVX56750.1"/>
    </source>
</evidence>
<dbReference type="RefSeq" id="WP_160335180.1">
    <property type="nucleotide sequence ID" value="NZ_WSRP01000015.1"/>
</dbReference>
<sequence>MTETEKQAKIQEVIHSGRPVTLDTLAAAIGATALEAAHALPEGMCTFAPGSDFEKVWQRISQWEKATFIVIAGGNVIEVESKVAVGKCAKGYYNLMGGKAPLQGHFKYENIAEIGFVTMPFMGRESHFAAFFDKEGRCAYSFYVGREKHQLIESAKEQFLALQAEYK</sequence>
<protein>
    <submittedName>
        <fullName evidence="1">Heme utilization cystosolic carrier protein HutX</fullName>
    </submittedName>
</protein>
<dbReference type="InterPro" id="IPR010413">
    <property type="entry name" value="HutX-like"/>
</dbReference>
<comment type="caution">
    <text evidence="1">The sequence shown here is derived from an EMBL/GenBank/DDBJ whole genome shotgun (WGS) entry which is preliminary data.</text>
</comment>
<dbReference type="InterPro" id="IPR053733">
    <property type="entry name" value="Heme_Transport_Util_sf"/>
</dbReference>
<dbReference type="NCBIfam" id="TIGR04108">
    <property type="entry name" value="HutX"/>
    <property type="match status" value="1"/>
</dbReference>
<dbReference type="Gene3D" id="3.40.1570.10">
    <property type="entry name" value="HemS/ChuS/ChuX like domains"/>
    <property type="match status" value="1"/>
</dbReference>
<organism evidence="1 2">
    <name type="scientific">Parasutterella muris</name>
    <dbReference type="NCBI Taxonomy" id="2565572"/>
    <lineage>
        <taxon>Bacteria</taxon>
        <taxon>Pseudomonadati</taxon>
        <taxon>Pseudomonadota</taxon>
        <taxon>Betaproteobacteria</taxon>
        <taxon>Burkholderiales</taxon>
        <taxon>Sutterellaceae</taxon>
        <taxon>Parasutterella</taxon>
    </lineage>
</organism>
<dbReference type="AlphaFoldDB" id="A0A6L6YGD8"/>
<reference evidence="1 2" key="1">
    <citation type="submission" date="2019-12" db="EMBL/GenBank/DDBJ databases">
        <title>Microbes associate with the intestines of laboratory mice.</title>
        <authorList>
            <person name="Navarre W."/>
            <person name="Wong E."/>
        </authorList>
    </citation>
    <scope>NUCLEOTIDE SEQUENCE [LARGE SCALE GENOMIC DNA]</scope>
    <source>
        <strain evidence="1 2">NM82_D38</strain>
    </source>
</reference>
<dbReference type="CDD" id="cd16829">
    <property type="entry name" value="ChuX_HutX-like"/>
    <property type="match status" value="1"/>
</dbReference>
<dbReference type="OrthoDB" id="8781266at2"/>
<dbReference type="EMBL" id="WSRP01000015">
    <property type="protein sequence ID" value="MVX56750.1"/>
    <property type="molecule type" value="Genomic_DNA"/>
</dbReference>
<dbReference type="Proteomes" id="UP000472580">
    <property type="component" value="Unassembled WGS sequence"/>
</dbReference>
<dbReference type="SUPFAM" id="SSF144064">
    <property type="entry name" value="Heme iron utilization protein-like"/>
    <property type="match status" value="1"/>
</dbReference>
<name>A0A6L6YGD8_9BURK</name>